<feature type="transmembrane region" description="Helical" evidence="1">
    <location>
        <begin position="110"/>
        <end position="126"/>
    </location>
</feature>
<dbReference type="EMBL" id="MFGO01000023">
    <property type="protein sequence ID" value="OGF40713.1"/>
    <property type="molecule type" value="Genomic_DNA"/>
</dbReference>
<dbReference type="Proteomes" id="UP000177579">
    <property type="component" value="Unassembled WGS sequence"/>
</dbReference>
<keyword evidence="1" id="KW-0812">Transmembrane</keyword>
<evidence type="ECO:0000313" key="2">
    <source>
        <dbReference type="EMBL" id="OGF40713.1"/>
    </source>
</evidence>
<feature type="transmembrane region" description="Helical" evidence="1">
    <location>
        <begin position="84"/>
        <end position="104"/>
    </location>
</feature>
<name>A0A1F5TP34_9BACT</name>
<dbReference type="AlphaFoldDB" id="A0A1F5TP34"/>
<evidence type="ECO:0000313" key="3">
    <source>
        <dbReference type="Proteomes" id="UP000177579"/>
    </source>
</evidence>
<comment type="caution">
    <text evidence="2">The sequence shown here is derived from an EMBL/GenBank/DDBJ whole genome shotgun (WGS) entry which is preliminary data.</text>
</comment>
<protein>
    <submittedName>
        <fullName evidence="2">Uncharacterized protein</fullName>
    </submittedName>
</protein>
<evidence type="ECO:0000256" key="1">
    <source>
        <dbReference type="SAM" id="Phobius"/>
    </source>
</evidence>
<gene>
    <name evidence="2" type="ORF">A2531_05725</name>
</gene>
<proteinExistence type="predicted"/>
<reference evidence="2 3" key="1">
    <citation type="journal article" date="2016" name="Nat. Commun.">
        <title>Thousands of microbial genomes shed light on interconnected biogeochemical processes in an aquifer system.</title>
        <authorList>
            <person name="Anantharaman K."/>
            <person name="Brown C.T."/>
            <person name="Hug L.A."/>
            <person name="Sharon I."/>
            <person name="Castelle C.J."/>
            <person name="Probst A.J."/>
            <person name="Thomas B.C."/>
            <person name="Singh A."/>
            <person name="Wilkins M.J."/>
            <person name="Karaoz U."/>
            <person name="Brodie E.L."/>
            <person name="Williams K.H."/>
            <person name="Hubbard S.S."/>
            <person name="Banfield J.F."/>
        </authorList>
    </citation>
    <scope>NUCLEOTIDE SEQUENCE [LARGE SCALE GENOMIC DNA]</scope>
</reference>
<keyword evidence="1" id="KW-0472">Membrane</keyword>
<feature type="transmembrane region" description="Helical" evidence="1">
    <location>
        <begin position="40"/>
        <end position="63"/>
    </location>
</feature>
<sequence>MRSYGEKLLSVIIEDAKKIKDLFCAEYAYENGEKTIVKHLFFYDFFLGLSLFACQLMFCDICNLKETKTHWVSCPQENNKFHDFLLVMNFFISFLLGLIFFFSAIFVLKWWFLLLLVVMNVGYFFYTRLHFKVLQMED</sequence>
<accession>A0A1F5TP34</accession>
<keyword evidence="1" id="KW-1133">Transmembrane helix</keyword>
<organism evidence="2 3">
    <name type="scientific">Candidatus Falkowbacteria bacterium RIFOXYD2_FULL_34_120</name>
    <dbReference type="NCBI Taxonomy" id="1798007"/>
    <lineage>
        <taxon>Bacteria</taxon>
        <taxon>Candidatus Falkowiibacteriota</taxon>
    </lineage>
</organism>